<feature type="compositionally biased region" description="Polar residues" evidence="1">
    <location>
        <begin position="10"/>
        <end position="19"/>
    </location>
</feature>
<dbReference type="GeneID" id="66066657"/>
<keyword evidence="3" id="KW-1185">Reference proteome</keyword>
<dbReference type="AlphaFoldDB" id="A0A8E5MJI0"/>
<proteinExistence type="predicted"/>
<reference evidence="2" key="1">
    <citation type="submission" date="2020-03" db="EMBL/GenBank/DDBJ databases">
        <title>A mixture of massive structural variations and highly conserved coding sequences in Ustilaginoidea virens genome.</title>
        <authorList>
            <person name="Zhang K."/>
            <person name="Zhao Z."/>
            <person name="Zhang Z."/>
            <person name="Li Y."/>
            <person name="Hsiang T."/>
            <person name="Sun W."/>
        </authorList>
    </citation>
    <scope>NUCLEOTIDE SEQUENCE</scope>
    <source>
        <strain evidence="2">UV-8b</strain>
    </source>
</reference>
<evidence type="ECO:0000313" key="2">
    <source>
        <dbReference type="EMBL" id="QUC21637.1"/>
    </source>
</evidence>
<evidence type="ECO:0000256" key="1">
    <source>
        <dbReference type="SAM" id="MobiDB-lite"/>
    </source>
</evidence>
<accession>A0A8E5MJI0</accession>
<dbReference type="EMBL" id="CP072756">
    <property type="protein sequence ID" value="QUC21637.1"/>
    <property type="molecule type" value="Genomic_DNA"/>
</dbReference>
<feature type="compositionally biased region" description="Basic and acidic residues" evidence="1">
    <location>
        <begin position="53"/>
        <end position="64"/>
    </location>
</feature>
<sequence length="74" mass="7598">MEAGILGALASSSDKTVTNPPLAPGTAVADRLRPPACPTTHLVQPPTRAPRRGGREPGIRRGEAPHPTAHACTS</sequence>
<evidence type="ECO:0000313" key="3">
    <source>
        <dbReference type="Proteomes" id="UP000027002"/>
    </source>
</evidence>
<dbReference type="RefSeq" id="XP_042999310.1">
    <property type="nucleotide sequence ID" value="XM_043143377.1"/>
</dbReference>
<organism evidence="2 3">
    <name type="scientific">Ustilaginoidea virens</name>
    <name type="common">Rice false smut fungus</name>
    <name type="synonym">Villosiclava virens</name>
    <dbReference type="NCBI Taxonomy" id="1159556"/>
    <lineage>
        <taxon>Eukaryota</taxon>
        <taxon>Fungi</taxon>
        <taxon>Dikarya</taxon>
        <taxon>Ascomycota</taxon>
        <taxon>Pezizomycotina</taxon>
        <taxon>Sordariomycetes</taxon>
        <taxon>Hypocreomycetidae</taxon>
        <taxon>Hypocreales</taxon>
        <taxon>Clavicipitaceae</taxon>
        <taxon>Ustilaginoidea</taxon>
    </lineage>
</organism>
<feature type="region of interest" description="Disordered" evidence="1">
    <location>
        <begin position="1"/>
        <end position="74"/>
    </location>
</feature>
<name>A0A8E5MJI0_USTVR</name>
<protein>
    <submittedName>
        <fullName evidence="2">Uncharacterized protein</fullName>
    </submittedName>
</protein>
<dbReference type="KEGG" id="uvi:66066657"/>
<dbReference type="Proteomes" id="UP000027002">
    <property type="component" value="Chromosome 4"/>
</dbReference>
<gene>
    <name evidence="2" type="ORF">UV8b_05880</name>
</gene>